<dbReference type="AlphaFoldDB" id="A0A1F5LKL1"/>
<dbReference type="Proteomes" id="UP000177622">
    <property type="component" value="Unassembled WGS sequence"/>
</dbReference>
<keyword evidence="2" id="KW-1185">Reference proteome</keyword>
<name>A0A1F5LKL1_PENAI</name>
<proteinExistence type="predicted"/>
<reference evidence="1 2" key="1">
    <citation type="journal article" date="2016" name="Sci. Rep.">
        <title>Penicillium arizonense, a new, genome sequenced fungal species, reveals a high chemical diversity in secreted metabolites.</title>
        <authorList>
            <person name="Grijseels S."/>
            <person name="Nielsen J.C."/>
            <person name="Randelovic M."/>
            <person name="Nielsen J."/>
            <person name="Nielsen K.F."/>
            <person name="Workman M."/>
            <person name="Frisvad J.C."/>
        </authorList>
    </citation>
    <scope>NUCLEOTIDE SEQUENCE [LARGE SCALE GENOMIC DNA]</scope>
    <source>
        <strain evidence="1 2">CBS 141311</strain>
    </source>
</reference>
<dbReference type="EMBL" id="LXJU01000007">
    <property type="protein sequence ID" value="OGE53758.1"/>
    <property type="molecule type" value="Genomic_DNA"/>
</dbReference>
<gene>
    <name evidence="1" type="ORF">PENARI_c007G12208</name>
</gene>
<sequence length="62" mass="7324">MLKIMIKEQIKFSQKHTYTPDDITKHFSRPVSEIDAALEITVQYSDLQLFFSEESVSMHDIY</sequence>
<organism evidence="1 2">
    <name type="scientific">Penicillium arizonense</name>
    <dbReference type="NCBI Taxonomy" id="1835702"/>
    <lineage>
        <taxon>Eukaryota</taxon>
        <taxon>Fungi</taxon>
        <taxon>Dikarya</taxon>
        <taxon>Ascomycota</taxon>
        <taxon>Pezizomycotina</taxon>
        <taxon>Eurotiomycetes</taxon>
        <taxon>Eurotiomycetidae</taxon>
        <taxon>Eurotiales</taxon>
        <taxon>Aspergillaceae</taxon>
        <taxon>Penicillium</taxon>
    </lineage>
</organism>
<accession>A0A1F5LKL1</accession>
<dbReference type="GeneID" id="34575988"/>
<protein>
    <submittedName>
        <fullName evidence="1">Uncharacterized protein</fullName>
    </submittedName>
</protein>
<dbReference type="RefSeq" id="XP_022489195.1">
    <property type="nucleotide sequence ID" value="XM_022631254.1"/>
</dbReference>
<evidence type="ECO:0000313" key="1">
    <source>
        <dbReference type="EMBL" id="OGE53758.1"/>
    </source>
</evidence>
<comment type="caution">
    <text evidence="1">The sequence shown here is derived from an EMBL/GenBank/DDBJ whole genome shotgun (WGS) entry which is preliminary data.</text>
</comment>
<evidence type="ECO:0000313" key="2">
    <source>
        <dbReference type="Proteomes" id="UP000177622"/>
    </source>
</evidence>